<proteinExistence type="predicted"/>
<dbReference type="SUPFAM" id="SSF53474">
    <property type="entry name" value="alpha/beta-Hydrolases"/>
    <property type="match status" value="1"/>
</dbReference>
<evidence type="ECO:0000313" key="3">
    <source>
        <dbReference type="Proteomes" id="UP000184432"/>
    </source>
</evidence>
<organism evidence="2 3">
    <name type="scientific">Aquimarina spongiae</name>
    <dbReference type="NCBI Taxonomy" id="570521"/>
    <lineage>
        <taxon>Bacteria</taxon>
        <taxon>Pseudomonadati</taxon>
        <taxon>Bacteroidota</taxon>
        <taxon>Flavobacteriia</taxon>
        <taxon>Flavobacteriales</taxon>
        <taxon>Flavobacteriaceae</taxon>
        <taxon>Aquimarina</taxon>
    </lineage>
</organism>
<feature type="signal peptide" evidence="1">
    <location>
        <begin position="1"/>
        <end position="26"/>
    </location>
</feature>
<dbReference type="AlphaFoldDB" id="A0A1M6ELN0"/>
<name>A0A1M6ELN0_9FLAO</name>
<evidence type="ECO:0000313" key="2">
    <source>
        <dbReference type="EMBL" id="SHI86373.1"/>
    </source>
</evidence>
<sequence>MSFRILLNRFCFLLIFMCCITIPAQDAMKGSLEVKTLESEFLKENKIGIDVRRNLQVYLPPDYIMSNQKYPVVYYLHSIFDSPEVIIKNRKVTTLIDNNIQEGTSKAFILVVADFTSPTLGSLFENSSTSGHWLDFITKELVPYVDKEFRTIANKNSRAVIGDFMGGRGALKLGMAYPELFGIVYAMHPVATGSGYLPRSGIGVDWSKIHSATSYDDLVGTGRTQIFASICQAFLPNPNRPPLYADFLFEKQEDQTLHLHPKNVRKEQKEFHLDEALDRYAVNLQNLKAIAFDWARFDPTQAHVISNRRFSKKLMDLGIAHVGEEFVGDPWNKYWGNHGRFTTRVLPFLNEHLSF</sequence>
<dbReference type="Pfam" id="PF00756">
    <property type="entry name" value="Esterase"/>
    <property type="match status" value="1"/>
</dbReference>
<dbReference type="InterPro" id="IPR050583">
    <property type="entry name" value="Mycobacterial_A85_antigen"/>
</dbReference>
<dbReference type="InterPro" id="IPR000801">
    <property type="entry name" value="Esterase-like"/>
</dbReference>
<dbReference type="Gene3D" id="3.40.50.1820">
    <property type="entry name" value="alpha/beta hydrolase"/>
    <property type="match status" value="1"/>
</dbReference>
<gene>
    <name evidence="2" type="ORF">SAMN04488508_103468</name>
</gene>
<feature type="chain" id="PRO_5013291253" evidence="1">
    <location>
        <begin position="27"/>
        <end position="355"/>
    </location>
</feature>
<evidence type="ECO:0000256" key="1">
    <source>
        <dbReference type="SAM" id="SignalP"/>
    </source>
</evidence>
<protein>
    <submittedName>
        <fullName evidence="2">Putative esterase</fullName>
    </submittedName>
</protein>
<dbReference type="RefSeq" id="WP_170864581.1">
    <property type="nucleotide sequence ID" value="NZ_FQYP01000003.1"/>
</dbReference>
<dbReference type="EMBL" id="FQYP01000003">
    <property type="protein sequence ID" value="SHI86373.1"/>
    <property type="molecule type" value="Genomic_DNA"/>
</dbReference>
<accession>A0A1M6ELN0</accession>
<dbReference type="Proteomes" id="UP000184432">
    <property type="component" value="Unassembled WGS sequence"/>
</dbReference>
<dbReference type="PANTHER" id="PTHR48098">
    <property type="entry name" value="ENTEROCHELIN ESTERASE-RELATED"/>
    <property type="match status" value="1"/>
</dbReference>
<reference evidence="3" key="1">
    <citation type="submission" date="2016-11" db="EMBL/GenBank/DDBJ databases">
        <authorList>
            <person name="Varghese N."/>
            <person name="Submissions S."/>
        </authorList>
    </citation>
    <scope>NUCLEOTIDE SEQUENCE [LARGE SCALE GENOMIC DNA]</scope>
    <source>
        <strain evidence="3">DSM 22623</strain>
    </source>
</reference>
<dbReference type="InterPro" id="IPR029058">
    <property type="entry name" value="AB_hydrolase_fold"/>
</dbReference>
<dbReference type="STRING" id="570521.SAMN04488508_103468"/>
<keyword evidence="1" id="KW-0732">Signal</keyword>
<keyword evidence="3" id="KW-1185">Reference proteome</keyword>